<evidence type="ECO:0000256" key="1">
    <source>
        <dbReference type="SAM" id="SignalP"/>
    </source>
</evidence>
<keyword evidence="3" id="KW-1185">Reference proteome</keyword>
<proteinExistence type="predicted"/>
<evidence type="ECO:0000313" key="2">
    <source>
        <dbReference type="EMBL" id="TGN22216.1"/>
    </source>
</evidence>
<evidence type="ECO:0000313" key="3">
    <source>
        <dbReference type="Proteomes" id="UP000297998"/>
    </source>
</evidence>
<organism evidence="2 3">
    <name type="scientific">Empedobacter tilapiae</name>
    <dbReference type="NCBI Taxonomy" id="2491114"/>
    <lineage>
        <taxon>Bacteria</taxon>
        <taxon>Pseudomonadati</taxon>
        <taxon>Bacteroidota</taxon>
        <taxon>Flavobacteriia</taxon>
        <taxon>Flavobacteriales</taxon>
        <taxon>Weeksellaceae</taxon>
        <taxon>Empedobacter</taxon>
    </lineage>
</organism>
<feature type="chain" id="PRO_5021347352" evidence="1">
    <location>
        <begin position="19"/>
        <end position="294"/>
    </location>
</feature>
<name>A0A4Z1AY33_9FLAO</name>
<dbReference type="AlphaFoldDB" id="A0A4Z1AY33"/>
<protein>
    <submittedName>
        <fullName evidence="2">Uncharacterized protein</fullName>
    </submittedName>
</protein>
<reference evidence="2 3" key="1">
    <citation type="submission" date="2019-03" db="EMBL/GenBank/DDBJ databases">
        <title>Empedobacter tilapiae sp. nov., isolated from an intestine of Nile tilapia Oreochromis niloticus.</title>
        <authorList>
            <person name="Kim Y.-O."/>
            <person name="Yoon J.-H."/>
        </authorList>
    </citation>
    <scope>NUCLEOTIDE SEQUENCE [LARGE SCALE GENOMIC DNA]</scope>
    <source>
        <strain evidence="2 3">MRS2</strain>
    </source>
</reference>
<keyword evidence="1" id="KW-0732">Signal</keyword>
<dbReference type="EMBL" id="SRPE01000015">
    <property type="protein sequence ID" value="TGN22216.1"/>
    <property type="molecule type" value="Genomic_DNA"/>
</dbReference>
<sequence>MLKNLTFLATLFLSSAFAQVEISNKTKPEIDNATDGVFANFSDKGVLLPRIPLKSLTELKNLNGDNFPVQGDQSQMIVYNTNKALGEGYHFWDGTKWRALLDFENVIAQLNSSIMYYKEGSGITIPGTASYDNTSNSQEQIPAYQYQQGVSMLSGDQSKKFLDIPNITQYLTVHRNTNKVSFTFTGIAQVEANKSALSFGVGVFVEDKLKYVESFSGTFDETGCGFVNVDLDGILEGLTVGVPHKIEVKFHPRRAYDLNNTGAEREYTFGKKTGSCGNLEDVSMRPKLIITVKE</sequence>
<dbReference type="Proteomes" id="UP000297998">
    <property type="component" value="Unassembled WGS sequence"/>
</dbReference>
<dbReference type="OrthoDB" id="1247310at2"/>
<comment type="caution">
    <text evidence="2">The sequence shown here is derived from an EMBL/GenBank/DDBJ whole genome shotgun (WGS) entry which is preliminary data.</text>
</comment>
<accession>A0A4Z1AY33</accession>
<feature type="signal peptide" evidence="1">
    <location>
        <begin position="1"/>
        <end position="18"/>
    </location>
</feature>
<gene>
    <name evidence="2" type="ORF">E4J94_16210</name>
</gene>
<dbReference type="RefSeq" id="WP_135836832.1">
    <property type="nucleotide sequence ID" value="NZ_CAUQWU010000015.1"/>
</dbReference>